<organism evidence="2 3">
    <name type="scientific">Galdieria partita</name>
    <dbReference type="NCBI Taxonomy" id="83374"/>
    <lineage>
        <taxon>Eukaryota</taxon>
        <taxon>Rhodophyta</taxon>
        <taxon>Bangiophyceae</taxon>
        <taxon>Galdieriales</taxon>
        <taxon>Galdieriaceae</taxon>
        <taxon>Galdieria</taxon>
    </lineage>
</organism>
<evidence type="ECO:0000256" key="1">
    <source>
        <dbReference type="SAM" id="MobiDB-lite"/>
    </source>
</evidence>
<protein>
    <submittedName>
        <fullName evidence="2">Uncharacterized protein</fullName>
    </submittedName>
</protein>
<reference evidence="2" key="1">
    <citation type="journal article" date="2022" name="Proc. Natl. Acad. Sci. U.S.A.">
        <title>Life cycle and functional genomics of the unicellular red alga Galdieria for elucidating algal and plant evolution and industrial use.</title>
        <authorList>
            <person name="Hirooka S."/>
            <person name="Itabashi T."/>
            <person name="Ichinose T.M."/>
            <person name="Onuma R."/>
            <person name="Fujiwara T."/>
            <person name="Yamashita S."/>
            <person name="Jong L.W."/>
            <person name="Tomita R."/>
            <person name="Iwane A.H."/>
            <person name="Miyagishima S.Y."/>
        </authorList>
    </citation>
    <scope>NUCLEOTIDE SEQUENCE</scope>
    <source>
        <strain evidence="2">NBRC 102759</strain>
    </source>
</reference>
<dbReference type="AlphaFoldDB" id="A0A9C7URM8"/>
<dbReference type="OrthoDB" id="5600312at2759"/>
<feature type="region of interest" description="Disordered" evidence="1">
    <location>
        <begin position="1"/>
        <end position="65"/>
    </location>
</feature>
<sequence>MHLSPAKRMDVTPSKLGTPSRVRAFDTDANKNVPFSPVSQLHTPRRIPCAKPSETKMENDEPNCQGSKITLSAVKASPRQKKELGSDTILSPIRYSTRIQQKREGNVATPDGSKVKQYLQQSGYTYAPNKYVKEGFHLESNKTKDIFISKEDKADASKR</sequence>
<dbReference type="Proteomes" id="UP001061958">
    <property type="component" value="Unassembled WGS sequence"/>
</dbReference>
<comment type="caution">
    <text evidence="2">The sequence shown here is derived from an EMBL/GenBank/DDBJ whole genome shotgun (WGS) entry which is preliminary data.</text>
</comment>
<dbReference type="EMBL" id="BQMJ01000040">
    <property type="protein sequence ID" value="GJQ13103.1"/>
    <property type="molecule type" value="Genomic_DNA"/>
</dbReference>
<reference evidence="2" key="2">
    <citation type="submission" date="2022-01" db="EMBL/GenBank/DDBJ databases">
        <authorList>
            <person name="Hirooka S."/>
            <person name="Miyagishima S.Y."/>
        </authorList>
    </citation>
    <scope>NUCLEOTIDE SEQUENCE</scope>
    <source>
        <strain evidence="2">NBRC 102759</strain>
    </source>
</reference>
<gene>
    <name evidence="2" type="ORF">GpartN1_g4894.t1</name>
</gene>
<keyword evidence="3" id="KW-1185">Reference proteome</keyword>
<proteinExistence type="predicted"/>
<name>A0A9C7URM8_9RHOD</name>
<evidence type="ECO:0000313" key="3">
    <source>
        <dbReference type="Proteomes" id="UP001061958"/>
    </source>
</evidence>
<evidence type="ECO:0000313" key="2">
    <source>
        <dbReference type="EMBL" id="GJQ13103.1"/>
    </source>
</evidence>
<accession>A0A9C7URM8</accession>